<organism evidence="2 3">
    <name type="scientific">Apiospora aurea</name>
    <dbReference type="NCBI Taxonomy" id="335848"/>
    <lineage>
        <taxon>Eukaryota</taxon>
        <taxon>Fungi</taxon>
        <taxon>Dikarya</taxon>
        <taxon>Ascomycota</taxon>
        <taxon>Pezizomycotina</taxon>
        <taxon>Sordariomycetes</taxon>
        <taxon>Xylariomycetidae</taxon>
        <taxon>Amphisphaeriales</taxon>
        <taxon>Apiosporaceae</taxon>
        <taxon>Apiospora</taxon>
    </lineage>
</organism>
<accession>A0ABR1QCH3</accession>
<evidence type="ECO:0000256" key="1">
    <source>
        <dbReference type="SAM" id="MobiDB-lite"/>
    </source>
</evidence>
<feature type="region of interest" description="Disordered" evidence="1">
    <location>
        <begin position="1"/>
        <end position="65"/>
    </location>
</feature>
<dbReference type="EMBL" id="JAQQWE010000005">
    <property type="protein sequence ID" value="KAK7951686.1"/>
    <property type="molecule type" value="Genomic_DNA"/>
</dbReference>
<evidence type="ECO:0000313" key="2">
    <source>
        <dbReference type="EMBL" id="KAK7951686.1"/>
    </source>
</evidence>
<name>A0ABR1QCH3_9PEZI</name>
<sequence length="265" mass="30100">MHHTRRKSGHGSTNTSMSDVRKAVTVSDLSRPRRPQTLSRKSTPQTLQKLGKTQRDREKELQEERWWEEERESFPQFCMTCEKQFIPQDERYVYCSEACRKYDQSSSSNPSAYPIPRTQDILGGICRFMQPGTRSRATSSRELRHHARAQPTSHHLRRLLARNIRLPYQHCGLSPLARQVHLHQQRPVQACGRLRGDAAVSPSTSYSKPNNFYSSTYDGGYGMPGYGYRLSSGGAGGLDRPLPSRKPGTKGRPKSIELVTPMVGR</sequence>
<dbReference type="RefSeq" id="XP_066699748.1">
    <property type="nucleotide sequence ID" value="XM_066843636.1"/>
</dbReference>
<feature type="compositionally biased region" description="Basic residues" evidence="1">
    <location>
        <begin position="143"/>
        <end position="155"/>
    </location>
</feature>
<comment type="caution">
    <text evidence="2">The sequence shown here is derived from an EMBL/GenBank/DDBJ whole genome shotgun (WGS) entry which is preliminary data.</text>
</comment>
<dbReference type="Pfam" id="PF12855">
    <property type="entry name" value="Ecl1"/>
    <property type="match status" value="1"/>
</dbReference>
<proteinExistence type="predicted"/>
<feature type="compositionally biased region" description="Basic and acidic residues" evidence="1">
    <location>
        <begin position="53"/>
        <end position="65"/>
    </location>
</feature>
<dbReference type="GeneID" id="92076698"/>
<reference evidence="2 3" key="1">
    <citation type="submission" date="2023-01" db="EMBL/GenBank/DDBJ databases">
        <title>Analysis of 21 Apiospora genomes using comparative genomics revels a genus with tremendous synthesis potential of carbohydrate active enzymes and secondary metabolites.</title>
        <authorList>
            <person name="Sorensen T."/>
        </authorList>
    </citation>
    <scope>NUCLEOTIDE SEQUENCE [LARGE SCALE GENOMIC DNA]</scope>
    <source>
        <strain evidence="2 3">CBS 24483</strain>
    </source>
</reference>
<evidence type="ECO:0008006" key="4">
    <source>
        <dbReference type="Google" id="ProtNLM"/>
    </source>
</evidence>
<gene>
    <name evidence="2" type="ORF">PG986_007414</name>
</gene>
<feature type="region of interest" description="Disordered" evidence="1">
    <location>
        <begin position="234"/>
        <end position="265"/>
    </location>
</feature>
<evidence type="ECO:0000313" key="3">
    <source>
        <dbReference type="Proteomes" id="UP001391051"/>
    </source>
</evidence>
<protein>
    <recommendedName>
        <fullName evidence="4">Life-span regulatory factor domain-containing protein</fullName>
    </recommendedName>
</protein>
<dbReference type="Proteomes" id="UP001391051">
    <property type="component" value="Unassembled WGS sequence"/>
</dbReference>
<feature type="compositionally biased region" description="Polar residues" evidence="1">
    <location>
        <begin position="36"/>
        <end position="48"/>
    </location>
</feature>
<keyword evidence="3" id="KW-1185">Reference proteome</keyword>
<feature type="region of interest" description="Disordered" evidence="1">
    <location>
        <begin position="135"/>
        <end position="155"/>
    </location>
</feature>
<dbReference type="InterPro" id="IPR024368">
    <property type="entry name" value="Ecl1/2/3"/>
</dbReference>